<feature type="region of interest" description="Disordered" evidence="1">
    <location>
        <begin position="72"/>
        <end position="106"/>
    </location>
</feature>
<feature type="compositionally biased region" description="Basic and acidic residues" evidence="1">
    <location>
        <begin position="91"/>
        <end position="106"/>
    </location>
</feature>
<keyword evidence="3" id="KW-1185">Reference proteome</keyword>
<accession>A0A0G3X4N3</accession>
<sequence>MIRASDEEIETALHIAVTTAPNYVLRNAFAGKFDRGRAVETIVQRVFASLRRYELMREPRSEDMARPLLPLFVSGESPGAETPTLFGQQTDDVRDQREAADHGERH</sequence>
<dbReference type="AlphaFoldDB" id="A0A0G3X4N3"/>
<proteinExistence type="predicted"/>
<gene>
    <name evidence="2" type="ORF">AM2010_39</name>
</gene>
<reference evidence="2 3" key="1">
    <citation type="submission" date="2015-06" db="EMBL/GenBank/DDBJ databases">
        <authorList>
            <person name="Kim K.M."/>
        </authorList>
    </citation>
    <scope>NUCLEOTIDE SEQUENCE [LARGE SCALE GENOMIC DNA]</scope>
    <source>
        <strain evidence="2 3">KCTC 22370</strain>
    </source>
</reference>
<dbReference type="EMBL" id="CP011805">
    <property type="protein sequence ID" value="AKM06132.1"/>
    <property type="molecule type" value="Genomic_DNA"/>
</dbReference>
<evidence type="ECO:0000313" key="2">
    <source>
        <dbReference type="EMBL" id="AKM06132.1"/>
    </source>
</evidence>
<evidence type="ECO:0000256" key="1">
    <source>
        <dbReference type="SAM" id="MobiDB-lite"/>
    </source>
</evidence>
<dbReference type="PATRIC" id="fig|543877.4.peg.40"/>
<protein>
    <submittedName>
        <fullName evidence="2">Uncharacterized protein</fullName>
    </submittedName>
</protein>
<name>A0A0G3X4N3_9SPHN</name>
<dbReference type="Proteomes" id="UP000037643">
    <property type="component" value="Chromosome"/>
</dbReference>
<dbReference type="KEGG" id="amx:AM2010_39"/>
<organism evidence="2 3">
    <name type="scientific">Pelagerythrobacter marensis</name>
    <dbReference type="NCBI Taxonomy" id="543877"/>
    <lineage>
        <taxon>Bacteria</taxon>
        <taxon>Pseudomonadati</taxon>
        <taxon>Pseudomonadota</taxon>
        <taxon>Alphaproteobacteria</taxon>
        <taxon>Sphingomonadales</taxon>
        <taxon>Erythrobacteraceae</taxon>
        <taxon>Pelagerythrobacter</taxon>
    </lineage>
</organism>
<evidence type="ECO:0000313" key="3">
    <source>
        <dbReference type="Proteomes" id="UP000037643"/>
    </source>
</evidence>